<dbReference type="GO" id="GO:0031490">
    <property type="term" value="F:chromatin DNA binding"/>
    <property type="evidence" value="ECO:0007669"/>
    <property type="project" value="TreeGrafter"/>
</dbReference>
<feature type="region of interest" description="Disordered" evidence="8">
    <location>
        <begin position="220"/>
        <end position="248"/>
    </location>
</feature>
<keyword evidence="2" id="KW-0479">Metal-binding</keyword>
<evidence type="ECO:0000256" key="8">
    <source>
        <dbReference type="SAM" id="MobiDB-lite"/>
    </source>
</evidence>
<keyword evidence="7" id="KW-0804">Transcription</keyword>
<evidence type="ECO:0000256" key="6">
    <source>
        <dbReference type="ARBA" id="ARBA00023015"/>
    </source>
</evidence>
<evidence type="ECO:0000256" key="7">
    <source>
        <dbReference type="ARBA" id="ARBA00023163"/>
    </source>
</evidence>
<evidence type="ECO:0000259" key="9">
    <source>
        <dbReference type="Pfam" id="PF09733"/>
    </source>
</evidence>
<evidence type="ECO:0000313" key="12">
    <source>
        <dbReference type="Proteomes" id="UP000054324"/>
    </source>
</evidence>
<feature type="compositionally biased region" description="Basic residues" evidence="8">
    <location>
        <begin position="161"/>
        <end position="178"/>
    </location>
</feature>
<sequence>MVNCYATHLDFEMCGTKATTEAGTDWFSTLIMPSEICDDDDVENRWTLSLGSLEAGNRTSNSTAVQGEGAPPSNQNKALNVKGPIFNASYFRPNPMLPGIDDGNTSPRSSSSRKPETRLGKPVVPSRRTTPYRKQVVLSHNGSSRKRTYVRRTPSCSRARATSKPKRQYSRSLRRPSRRQSCTAQEFAPTPSTDVPVPEFVQPAELAPFEEANVPLQSPGTFAIRRPYTRRKVQPVKQTRRTSGSVQYRSSKWKLKRLGKSIVSETTNQENHEAFVKAFAIPTHLYRYLAIRHRERPLYLNRTLSYLRSAPLSSDTKPTGKTSSHPRPSVNSVAERILRERHQPPGRKTPTKNTNNDISTSPSQELSPLTRELTLLSAVLPFWPQEVQLIFEGFFDSMNELDWVTVEASVSLYFRFGWAWRHKPCAADTLVAPFVSPFHLPCHNPGISLEPSRNSSTFDPDISCRFQPMTLLNQAKWLSSSGRLNSGQLELRVSAIERRWLKRPDLYRPNGVINGSLGTVNGANEKTNRLNPLPTTRKGGLSSAAYPVHYTTAPLPLFCPNPTLRDVPQSVCILALPYQFAFDSNILTYPFFPCATEAPVGESPPFLLTPGLYELRLGVDHGDHESSDKPFLSGDPSLRQNVLENGHHLQHETGSTADSVATSTSDFPAGTVSSVDEVASLNEAGAVSGRVEWRRIRFPKCSDVLDEYSRWPKLKFRVVWIGKASDNIDSPVKLADQKKCEQYVNGWGGVRNSPLRSGTPVSPLRKNSTVASTRGIVENGLGHNSPQAPKFSNKTPVTQEAPMEPRSQSRLLPPPPPLSQSPARTRRLASTRPHLPTPATLPLRPVTYRFLYMNRLQQWSEAKDLVCPWCRLDCWRARERGPEALLVHLRTCHPRFRFKASWSPSRAHLSLEVSLNEAYDGSNDCGLRRWGFPSSDGAASRRLVAPGQLIGGWTGLGSLPAQLEQQQPTASLSLSTYASRVSRPVRRLSYTHLIFWRGAERVTDQPLDPTLSVRPVALGHNRVYYHTRSVQPLRACEFDHDSEAEDAPEWLRQHYQRKVEEFTDVNQGEKQLMQLWNALLLSIGPSELVVCDSQLANLAACFVQRYASSIHRRHLRNNLILHFANLVDYGLLSPGQLRHLVTMYDKIICSSTPGRVQLPPVTT</sequence>
<feature type="compositionally biased region" description="Polar residues" evidence="8">
    <location>
        <begin position="518"/>
        <end position="534"/>
    </location>
</feature>
<feature type="region of interest" description="Disordered" evidence="8">
    <location>
        <begin position="518"/>
        <end position="537"/>
    </location>
</feature>
<keyword evidence="3" id="KW-0863">Zinc-finger</keyword>
<feature type="compositionally biased region" description="Polar residues" evidence="8">
    <location>
        <begin position="351"/>
        <end position="365"/>
    </location>
</feature>
<dbReference type="EMBL" id="KL596911">
    <property type="protein sequence ID" value="KER22207.1"/>
    <property type="molecule type" value="Genomic_DNA"/>
</dbReference>
<feature type="region of interest" description="Disordered" evidence="8">
    <location>
        <begin position="55"/>
        <end position="80"/>
    </location>
</feature>
<evidence type="ECO:0000256" key="1">
    <source>
        <dbReference type="ARBA" id="ARBA00007416"/>
    </source>
</evidence>
<feature type="domain" description="Polycomb protein VEFS-Box" evidence="9">
    <location>
        <begin position="1015"/>
        <end position="1135"/>
    </location>
</feature>
<feature type="compositionally biased region" description="Polar residues" evidence="8">
    <location>
        <begin position="103"/>
        <end position="112"/>
    </location>
</feature>
<evidence type="ECO:0000256" key="4">
    <source>
        <dbReference type="ARBA" id="ARBA00022833"/>
    </source>
</evidence>
<dbReference type="Pfam" id="PF23320">
    <property type="entry name" value="Zn_SUZ12"/>
    <property type="match status" value="1"/>
</dbReference>
<dbReference type="GO" id="GO:0008270">
    <property type="term" value="F:zinc ion binding"/>
    <property type="evidence" value="ECO:0007669"/>
    <property type="project" value="UniProtKB-KW"/>
</dbReference>
<feature type="domain" description="Polycomb protein SUZ12-like zinc finger" evidence="10">
    <location>
        <begin position="845"/>
        <end position="917"/>
    </location>
</feature>
<evidence type="ECO:0000256" key="3">
    <source>
        <dbReference type="ARBA" id="ARBA00022771"/>
    </source>
</evidence>
<feature type="compositionally biased region" description="Basic residues" evidence="8">
    <location>
        <begin position="227"/>
        <end position="240"/>
    </location>
</feature>
<feature type="region of interest" description="Disordered" evidence="8">
    <location>
        <begin position="310"/>
        <end position="365"/>
    </location>
</feature>
<evidence type="ECO:0000256" key="2">
    <source>
        <dbReference type="ARBA" id="ARBA00022723"/>
    </source>
</evidence>
<dbReference type="KEGG" id="ovi:T265_09632"/>
<dbReference type="Pfam" id="PF09733">
    <property type="entry name" value="VEFS-Box"/>
    <property type="match status" value="1"/>
</dbReference>
<dbReference type="InterPro" id="IPR057540">
    <property type="entry name" value="Znf_SUZ12"/>
</dbReference>
<dbReference type="InterPro" id="IPR019135">
    <property type="entry name" value="Polycomb_protein_VEFS-Box"/>
</dbReference>
<dbReference type="GO" id="GO:0035098">
    <property type="term" value="C:ESC/E(Z) complex"/>
    <property type="evidence" value="ECO:0007669"/>
    <property type="project" value="TreeGrafter"/>
</dbReference>
<name>A0A074Z9H8_OPIVI</name>
<feature type="compositionally biased region" description="Polar residues" evidence="8">
    <location>
        <begin position="310"/>
        <end position="332"/>
    </location>
</feature>
<evidence type="ECO:0000259" key="10">
    <source>
        <dbReference type="Pfam" id="PF23320"/>
    </source>
</evidence>
<dbReference type="PANTHER" id="PTHR22597:SF0">
    <property type="entry name" value="POLYCOMB PROTEIN SUZ12"/>
    <property type="match status" value="1"/>
</dbReference>
<dbReference type="STRING" id="6198.A0A074Z9H8"/>
<dbReference type="PANTHER" id="PTHR22597">
    <property type="entry name" value="POLYCOMB GROUP PROTEIN"/>
    <property type="match status" value="1"/>
</dbReference>
<feature type="compositionally biased region" description="Polar residues" evidence="8">
    <location>
        <begin position="782"/>
        <end position="798"/>
    </location>
</feature>
<dbReference type="CDD" id="cd21551">
    <property type="entry name" value="VEFS-box_SUZ12"/>
    <property type="match status" value="1"/>
</dbReference>
<dbReference type="GO" id="GO:0016586">
    <property type="term" value="C:RSC-type complex"/>
    <property type="evidence" value="ECO:0007669"/>
    <property type="project" value="TreeGrafter"/>
</dbReference>
<organism evidence="11 12">
    <name type="scientific">Opisthorchis viverrini</name>
    <name type="common">Southeast Asian liver fluke</name>
    <dbReference type="NCBI Taxonomy" id="6198"/>
    <lineage>
        <taxon>Eukaryota</taxon>
        <taxon>Metazoa</taxon>
        <taxon>Spiralia</taxon>
        <taxon>Lophotrochozoa</taxon>
        <taxon>Platyhelminthes</taxon>
        <taxon>Trematoda</taxon>
        <taxon>Digenea</taxon>
        <taxon>Opisthorchiida</taxon>
        <taxon>Opisthorchiata</taxon>
        <taxon>Opisthorchiidae</taxon>
        <taxon>Opisthorchis</taxon>
    </lineage>
</organism>
<comment type="similarity">
    <text evidence="1">Belongs to the VEFS (VRN2-EMF2-FIS2-SU(Z)12) family.</text>
</comment>
<dbReference type="GeneID" id="20323800"/>
<keyword evidence="5" id="KW-0156">Chromatin regulator</keyword>
<keyword evidence="4" id="KW-0862">Zinc</keyword>
<keyword evidence="6" id="KW-0805">Transcription regulation</keyword>
<accession>A0A074Z9H8</accession>
<dbReference type="RefSeq" id="XP_009174026.1">
    <property type="nucleotide sequence ID" value="XM_009175762.1"/>
</dbReference>
<gene>
    <name evidence="11" type="ORF">T265_09632</name>
</gene>
<dbReference type="AlphaFoldDB" id="A0A074Z9H8"/>
<dbReference type="CTD" id="20323800"/>
<evidence type="ECO:0000256" key="5">
    <source>
        <dbReference type="ARBA" id="ARBA00022853"/>
    </source>
</evidence>
<keyword evidence="12" id="KW-1185">Reference proteome</keyword>
<proteinExistence type="inferred from homology"/>
<dbReference type="OrthoDB" id="166746at2759"/>
<reference evidence="11 12" key="1">
    <citation type="submission" date="2013-11" db="EMBL/GenBank/DDBJ databases">
        <title>Opisthorchis viverrini - life in the bile duct.</title>
        <authorList>
            <person name="Young N.D."/>
            <person name="Nagarajan N."/>
            <person name="Lin S.J."/>
            <person name="Korhonen P.K."/>
            <person name="Jex A.R."/>
            <person name="Hall R.S."/>
            <person name="Safavi-Hemami H."/>
            <person name="Kaewkong W."/>
            <person name="Bertrand D."/>
            <person name="Gao S."/>
            <person name="Seet Q."/>
            <person name="Wongkham S."/>
            <person name="Teh B.T."/>
            <person name="Wongkham C."/>
            <person name="Intapan P.M."/>
            <person name="Maleewong W."/>
            <person name="Yang X."/>
            <person name="Hu M."/>
            <person name="Wang Z."/>
            <person name="Hofmann A."/>
            <person name="Sternberg P.W."/>
            <person name="Tan P."/>
            <person name="Wang J."/>
            <person name="Gasser R.B."/>
        </authorList>
    </citation>
    <scope>NUCLEOTIDE SEQUENCE [LARGE SCALE GENOMIC DNA]</scope>
</reference>
<feature type="region of interest" description="Disordered" evidence="8">
    <location>
        <begin position="93"/>
        <end position="198"/>
    </location>
</feature>
<dbReference type="Proteomes" id="UP000054324">
    <property type="component" value="Unassembled WGS sequence"/>
</dbReference>
<protein>
    <submittedName>
        <fullName evidence="11">Uncharacterized protein</fullName>
    </submittedName>
</protein>
<dbReference type="GO" id="GO:0006325">
    <property type="term" value="P:chromatin organization"/>
    <property type="evidence" value="ECO:0007669"/>
    <property type="project" value="UniProtKB-KW"/>
</dbReference>
<evidence type="ECO:0000313" key="11">
    <source>
        <dbReference type="EMBL" id="KER22207.1"/>
    </source>
</evidence>
<feature type="region of interest" description="Disordered" evidence="8">
    <location>
        <begin position="777"/>
        <end position="838"/>
    </location>
</feature>